<name>A0AAN7J7E8_QUERU</name>
<keyword evidence="1" id="KW-0175">Coiled coil</keyword>
<dbReference type="EMBL" id="JAXUIC010000002">
    <property type="protein sequence ID" value="KAK4600910.1"/>
    <property type="molecule type" value="Genomic_DNA"/>
</dbReference>
<dbReference type="AlphaFoldDB" id="A0AAN7J7E8"/>
<sequence>MLLPFLKLPQIQTQACQQAMDEAEKEYKKMSERIIESREAMQTSYAEFKSDALAFKSDALASASRACKTSITELSEYCEKAINNLQSHFGIPSA</sequence>
<accession>A0AAN7J7E8</accession>
<feature type="coiled-coil region" evidence="1">
    <location>
        <begin position="13"/>
        <end position="40"/>
    </location>
</feature>
<gene>
    <name evidence="2" type="ORF">RGQ29_010494</name>
</gene>
<dbReference type="PANTHER" id="PTHR37371:SF1">
    <property type="entry name" value="KINESIN-LIKE PROTEIN"/>
    <property type="match status" value="1"/>
</dbReference>
<dbReference type="PANTHER" id="PTHR37371">
    <property type="entry name" value="OS08G0180400 PROTEIN"/>
    <property type="match status" value="1"/>
</dbReference>
<keyword evidence="3" id="KW-1185">Reference proteome</keyword>
<proteinExistence type="predicted"/>
<comment type="caution">
    <text evidence="2">The sequence shown here is derived from an EMBL/GenBank/DDBJ whole genome shotgun (WGS) entry which is preliminary data.</text>
</comment>
<protein>
    <submittedName>
        <fullName evidence="2">Uncharacterized protein</fullName>
    </submittedName>
</protein>
<dbReference type="Proteomes" id="UP001324115">
    <property type="component" value="Unassembled WGS sequence"/>
</dbReference>
<evidence type="ECO:0000256" key="1">
    <source>
        <dbReference type="SAM" id="Coils"/>
    </source>
</evidence>
<organism evidence="2 3">
    <name type="scientific">Quercus rubra</name>
    <name type="common">Northern red oak</name>
    <name type="synonym">Quercus borealis</name>
    <dbReference type="NCBI Taxonomy" id="3512"/>
    <lineage>
        <taxon>Eukaryota</taxon>
        <taxon>Viridiplantae</taxon>
        <taxon>Streptophyta</taxon>
        <taxon>Embryophyta</taxon>
        <taxon>Tracheophyta</taxon>
        <taxon>Spermatophyta</taxon>
        <taxon>Magnoliopsida</taxon>
        <taxon>eudicotyledons</taxon>
        <taxon>Gunneridae</taxon>
        <taxon>Pentapetalae</taxon>
        <taxon>rosids</taxon>
        <taxon>fabids</taxon>
        <taxon>Fagales</taxon>
        <taxon>Fagaceae</taxon>
        <taxon>Quercus</taxon>
    </lineage>
</organism>
<evidence type="ECO:0000313" key="3">
    <source>
        <dbReference type="Proteomes" id="UP001324115"/>
    </source>
</evidence>
<reference evidence="2 3" key="1">
    <citation type="journal article" date="2023" name="G3 (Bethesda)">
        <title>A haplotype-resolved chromosome-scale genome for Quercus rubra L. provides insights into the genetics of adaptive traits for red oak species.</title>
        <authorList>
            <person name="Kapoor B."/>
            <person name="Jenkins J."/>
            <person name="Schmutz J."/>
            <person name="Zhebentyayeva T."/>
            <person name="Kuelheim C."/>
            <person name="Coggeshall M."/>
            <person name="Heim C."/>
            <person name="Lasky J.R."/>
            <person name="Leites L."/>
            <person name="Islam-Faridi N."/>
            <person name="Romero-Severson J."/>
            <person name="DeLeo V.L."/>
            <person name="Lucas S.M."/>
            <person name="Lazic D."/>
            <person name="Gailing O."/>
            <person name="Carlson J."/>
            <person name="Staton M."/>
        </authorList>
    </citation>
    <scope>NUCLEOTIDE SEQUENCE [LARGE SCALE GENOMIC DNA]</scope>
    <source>
        <strain evidence="2">Pseudo-F2</strain>
    </source>
</reference>
<evidence type="ECO:0000313" key="2">
    <source>
        <dbReference type="EMBL" id="KAK4600910.1"/>
    </source>
</evidence>